<proteinExistence type="predicted"/>
<dbReference type="RefSeq" id="WP_091379791.1">
    <property type="nucleotide sequence ID" value="NZ_LT629740.1"/>
</dbReference>
<dbReference type="Proteomes" id="UP000199679">
    <property type="component" value="Chromosome I"/>
</dbReference>
<feature type="domain" description="DUF4397" evidence="1">
    <location>
        <begin position="38"/>
        <end position="149"/>
    </location>
</feature>
<dbReference type="InterPro" id="IPR025510">
    <property type="entry name" value="DUF4397"/>
</dbReference>
<reference evidence="2 3" key="1">
    <citation type="submission" date="2016-10" db="EMBL/GenBank/DDBJ databases">
        <authorList>
            <person name="de Groot N.N."/>
        </authorList>
    </citation>
    <scope>NUCLEOTIDE SEQUENCE [LARGE SCALE GENOMIC DNA]</scope>
    <source>
        <strain evidence="2 3">MP1X4</strain>
    </source>
</reference>
<evidence type="ECO:0000313" key="3">
    <source>
        <dbReference type="Proteomes" id="UP000199679"/>
    </source>
</evidence>
<dbReference type="EMBL" id="LT629740">
    <property type="protein sequence ID" value="SDT69166.1"/>
    <property type="molecule type" value="Genomic_DNA"/>
</dbReference>
<evidence type="ECO:0000259" key="1">
    <source>
        <dbReference type="Pfam" id="PF14344"/>
    </source>
</evidence>
<name>A0A1H2CGD9_MUCMA</name>
<protein>
    <recommendedName>
        <fullName evidence="1">DUF4397 domain-containing protein</fullName>
    </recommendedName>
</protein>
<organism evidence="2 3">
    <name type="scientific">Mucilaginibacter mallensis</name>
    <dbReference type="NCBI Taxonomy" id="652787"/>
    <lineage>
        <taxon>Bacteria</taxon>
        <taxon>Pseudomonadati</taxon>
        <taxon>Bacteroidota</taxon>
        <taxon>Sphingobacteriia</taxon>
        <taxon>Sphingobacteriales</taxon>
        <taxon>Sphingobacteriaceae</taxon>
        <taxon>Mucilaginibacter</taxon>
    </lineage>
</organism>
<dbReference type="Pfam" id="PF14344">
    <property type="entry name" value="DUF4397"/>
    <property type="match status" value="1"/>
</dbReference>
<sequence>MKTISIYKSLFAGLAFMIIAGGLSSCKKNTIDASGQFNIKVVNASATAGPQSFTLANSVLVSGGLNFTDVSAYINAPSGKNMVMEFKPDGTNSDYATGSLYTANGVSFTVYLVGKGSSARVKAFQDDLGASNDGKVKIKFIHLSDNAPSDVVIKNSTGSTLVNDVSRNIASGYIYVDPGTFSVQLIGLVSGKNLGTFSFNDLQAGKIYSLYFTDDANGLLVMNEILHN</sequence>
<keyword evidence="3" id="KW-1185">Reference proteome</keyword>
<evidence type="ECO:0000313" key="2">
    <source>
        <dbReference type="EMBL" id="SDT69166.1"/>
    </source>
</evidence>
<dbReference type="PROSITE" id="PS51257">
    <property type="entry name" value="PROKAR_LIPOPROTEIN"/>
    <property type="match status" value="1"/>
</dbReference>
<gene>
    <name evidence="2" type="ORF">SAMN05216490_4990</name>
</gene>
<dbReference type="STRING" id="652787.SAMN05216490_4990"/>
<accession>A0A1H2CGD9</accession>
<dbReference type="OrthoDB" id="9792011at2"/>
<dbReference type="AlphaFoldDB" id="A0A1H2CGD9"/>